<accession>A0A1B9G7V7</accession>
<evidence type="ECO:0000313" key="4">
    <source>
        <dbReference type="Proteomes" id="UP000092730"/>
    </source>
</evidence>
<dbReference type="STRING" id="1296100.A0A1B9G7V7"/>
<evidence type="ECO:0000256" key="1">
    <source>
        <dbReference type="SAM" id="SignalP"/>
    </source>
</evidence>
<proteinExistence type="predicted"/>
<sequence length="300" mass="33341">MHQMIFLPFALAFIELVLGSPIVSLAPHLVDLSASRPISRTPARHIIASSVEGVLPTASATTTILAVRSSRSSAPIAGNEVKTSCNQLWANIPSEDWLFATLCSWSTADPSWPLSHLDYALEFNDPRDLPVVNVSTYDDGLNLRDPLTMVYQGVKGNGNSDPDDAWWGGAIRNALLYSSTIVDHMSGNFKNDAGFRDWAGYHSFAYLIGSYPVREDPSYFAKEVWEMWLDKSSRSPIIVLSKATTSRCLSDANRYFSITSFDTYTSTVTLWDPTSKGDAGYFLVDANRLKVDVKWLWHLM</sequence>
<reference evidence="3" key="2">
    <citation type="submission" date="2013-07" db="EMBL/GenBank/DDBJ databases">
        <authorList>
            <consortium name="The Broad Institute Genome Sequencing Platform"/>
            <person name="Cuomo C."/>
            <person name="Litvintseva A."/>
            <person name="Chen Y."/>
            <person name="Heitman J."/>
            <person name="Sun S."/>
            <person name="Springer D."/>
            <person name="Dromer F."/>
            <person name="Young S.K."/>
            <person name="Zeng Q."/>
            <person name="Gargeya S."/>
            <person name="Fitzgerald M."/>
            <person name="Abouelleil A."/>
            <person name="Alvarado L."/>
            <person name="Berlin A.M."/>
            <person name="Chapman S.B."/>
            <person name="Dewar J."/>
            <person name="Goldberg J."/>
            <person name="Griggs A."/>
            <person name="Gujja S."/>
            <person name="Hansen M."/>
            <person name="Howarth C."/>
            <person name="Imamovic A."/>
            <person name="Larimer J."/>
            <person name="McCowan C."/>
            <person name="Murphy C."/>
            <person name="Pearson M."/>
            <person name="Priest M."/>
            <person name="Roberts A."/>
            <person name="Saif S."/>
            <person name="Shea T."/>
            <person name="Sykes S."/>
            <person name="Wortman J."/>
            <person name="Nusbaum C."/>
            <person name="Birren B."/>
        </authorList>
    </citation>
    <scope>NUCLEOTIDE SEQUENCE</scope>
    <source>
        <strain evidence="3">CBS 10118</strain>
    </source>
</reference>
<dbReference type="OrthoDB" id="2564243at2759"/>
<reference evidence="3" key="4">
    <citation type="submission" date="2024-02" db="EMBL/GenBank/DDBJ databases">
        <title>Comparative genomics of Cryptococcus and Kwoniella reveals pathogenesis evolution and contrasting modes of karyotype evolution via chromosome fusion or intercentromeric recombination.</title>
        <authorList>
            <person name="Coelho M.A."/>
            <person name="David-Palma M."/>
            <person name="Shea T."/>
            <person name="Bowers K."/>
            <person name="McGinley-Smith S."/>
            <person name="Mohammad A.W."/>
            <person name="Gnirke A."/>
            <person name="Yurkov A.M."/>
            <person name="Nowrousian M."/>
            <person name="Sun S."/>
            <person name="Cuomo C.A."/>
            <person name="Heitman J."/>
        </authorList>
    </citation>
    <scope>NUCLEOTIDE SEQUENCE</scope>
    <source>
        <strain evidence="3">CBS 10118</strain>
    </source>
</reference>
<keyword evidence="1" id="KW-0732">Signal</keyword>
<dbReference type="KEGG" id="kbi:30206336"/>
<dbReference type="RefSeq" id="XP_019048172.1">
    <property type="nucleotide sequence ID" value="XM_019188610.1"/>
</dbReference>
<evidence type="ECO:0000313" key="2">
    <source>
        <dbReference type="EMBL" id="OCF27102.1"/>
    </source>
</evidence>
<keyword evidence="4" id="KW-1185">Reference proteome</keyword>
<evidence type="ECO:0000313" key="3">
    <source>
        <dbReference type="EMBL" id="WVW81247.1"/>
    </source>
</evidence>
<dbReference type="VEuPathDB" id="FungiDB:I302_01937"/>
<dbReference type="AlphaFoldDB" id="A0A1B9G7V7"/>
<reference evidence="2" key="3">
    <citation type="submission" date="2014-01" db="EMBL/GenBank/DDBJ databases">
        <title>Evolution of pathogenesis and genome organization in the Tremellales.</title>
        <authorList>
            <person name="Cuomo C."/>
            <person name="Litvintseva A."/>
            <person name="Heitman J."/>
            <person name="Chen Y."/>
            <person name="Sun S."/>
            <person name="Springer D."/>
            <person name="Dromer F."/>
            <person name="Young S."/>
            <person name="Zeng Q."/>
            <person name="Chapman S."/>
            <person name="Gujja S."/>
            <person name="Saif S."/>
            <person name="Birren B."/>
        </authorList>
    </citation>
    <scope>NUCLEOTIDE SEQUENCE</scope>
    <source>
        <strain evidence="2">CBS 10118</strain>
    </source>
</reference>
<protein>
    <submittedName>
        <fullName evidence="2">Uncharacterized protein</fullName>
    </submittedName>
</protein>
<gene>
    <name evidence="2" type="ORF">I302_01937</name>
    <name evidence="3" type="ORF">I302_103238</name>
</gene>
<reference evidence="2" key="1">
    <citation type="submission" date="2013-07" db="EMBL/GenBank/DDBJ databases">
        <title>The Genome Sequence of Cryptococcus bestiolae CBS10118.</title>
        <authorList>
            <consortium name="The Broad Institute Genome Sequencing Platform"/>
            <person name="Cuomo C."/>
            <person name="Litvintseva A."/>
            <person name="Chen Y."/>
            <person name="Heitman J."/>
            <person name="Sun S."/>
            <person name="Springer D."/>
            <person name="Dromer F."/>
            <person name="Young S.K."/>
            <person name="Zeng Q."/>
            <person name="Gargeya S."/>
            <person name="Fitzgerald M."/>
            <person name="Abouelleil A."/>
            <person name="Alvarado L."/>
            <person name="Berlin A.M."/>
            <person name="Chapman S.B."/>
            <person name="Dewar J."/>
            <person name="Goldberg J."/>
            <person name="Griggs A."/>
            <person name="Gujja S."/>
            <person name="Hansen M."/>
            <person name="Howarth C."/>
            <person name="Imamovic A."/>
            <person name="Larimer J."/>
            <person name="McCowan C."/>
            <person name="Murphy C."/>
            <person name="Pearson M."/>
            <person name="Priest M."/>
            <person name="Roberts A."/>
            <person name="Saif S."/>
            <person name="Shea T."/>
            <person name="Sykes S."/>
            <person name="Wortman J."/>
            <person name="Nusbaum C."/>
            <person name="Birren B."/>
        </authorList>
    </citation>
    <scope>NUCLEOTIDE SEQUENCE [LARGE SCALE GENOMIC DNA]</scope>
    <source>
        <strain evidence="2">CBS 10118</strain>
    </source>
</reference>
<organism evidence="2">
    <name type="scientific">Kwoniella bestiolae CBS 10118</name>
    <dbReference type="NCBI Taxonomy" id="1296100"/>
    <lineage>
        <taxon>Eukaryota</taxon>
        <taxon>Fungi</taxon>
        <taxon>Dikarya</taxon>
        <taxon>Basidiomycota</taxon>
        <taxon>Agaricomycotina</taxon>
        <taxon>Tremellomycetes</taxon>
        <taxon>Tremellales</taxon>
        <taxon>Cryptococcaceae</taxon>
        <taxon>Kwoniella</taxon>
    </lineage>
</organism>
<dbReference type="GeneID" id="30206336"/>
<dbReference type="Proteomes" id="UP000092730">
    <property type="component" value="Chromosome 2"/>
</dbReference>
<dbReference type="EMBL" id="CP144542">
    <property type="protein sequence ID" value="WVW81247.1"/>
    <property type="molecule type" value="Genomic_DNA"/>
</dbReference>
<dbReference type="EMBL" id="KI894019">
    <property type="protein sequence ID" value="OCF27102.1"/>
    <property type="molecule type" value="Genomic_DNA"/>
</dbReference>
<feature type="signal peptide" evidence="1">
    <location>
        <begin position="1"/>
        <end position="19"/>
    </location>
</feature>
<name>A0A1B9G7V7_9TREE</name>
<feature type="chain" id="PRO_5042334885" evidence="1">
    <location>
        <begin position="20"/>
        <end position="300"/>
    </location>
</feature>